<proteinExistence type="predicted"/>
<accession>A0A7S0M6J1</accession>
<feature type="transmembrane region" description="Helical" evidence="1">
    <location>
        <begin position="36"/>
        <end position="54"/>
    </location>
</feature>
<keyword evidence="1" id="KW-0812">Transmembrane</keyword>
<dbReference type="EMBL" id="HBEZ01018823">
    <property type="protein sequence ID" value="CAD8632692.1"/>
    <property type="molecule type" value="Transcribed_RNA"/>
</dbReference>
<organism evidence="2">
    <name type="scientific">Cryptomonas curvata</name>
    <dbReference type="NCBI Taxonomy" id="233186"/>
    <lineage>
        <taxon>Eukaryota</taxon>
        <taxon>Cryptophyceae</taxon>
        <taxon>Cryptomonadales</taxon>
        <taxon>Cryptomonadaceae</taxon>
        <taxon>Cryptomonas</taxon>
    </lineage>
</organism>
<evidence type="ECO:0000256" key="1">
    <source>
        <dbReference type="SAM" id="Phobius"/>
    </source>
</evidence>
<dbReference type="AlphaFoldDB" id="A0A7S0M6J1"/>
<keyword evidence="1" id="KW-1133">Transmembrane helix</keyword>
<evidence type="ECO:0000313" key="2">
    <source>
        <dbReference type="EMBL" id="CAD8632692.1"/>
    </source>
</evidence>
<protein>
    <submittedName>
        <fullName evidence="2">Uncharacterized protein</fullName>
    </submittedName>
</protein>
<name>A0A7S0M6J1_9CRYP</name>
<gene>
    <name evidence="2" type="ORF">CCUR1050_LOCUS10373</name>
</gene>
<reference evidence="2" key="1">
    <citation type="submission" date="2021-01" db="EMBL/GenBank/DDBJ databases">
        <authorList>
            <person name="Corre E."/>
            <person name="Pelletier E."/>
            <person name="Niang G."/>
            <person name="Scheremetjew M."/>
            <person name="Finn R."/>
            <person name="Kale V."/>
            <person name="Holt S."/>
            <person name="Cochrane G."/>
            <person name="Meng A."/>
            <person name="Brown T."/>
            <person name="Cohen L."/>
        </authorList>
    </citation>
    <scope>NUCLEOTIDE SEQUENCE</scope>
    <source>
        <strain evidence="2">CCAP979/52</strain>
    </source>
</reference>
<sequence>MQLKNGVSKLAVGAPARFRAASSSSASKSVWFPGESYPIIAVLGGGCALVVAILSRNSFGSNVDTWWTKQNRSKGVASWYESKYPGTPKSVAAPGARYSGGVHAH</sequence>
<keyword evidence="1" id="KW-0472">Membrane</keyword>